<keyword evidence="3" id="KW-1185">Reference proteome</keyword>
<gene>
    <name evidence="2" type="ORF">ACFY05_30375</name>
</gene>
<dbReference type="RefSeq" id="WP_387345596.1">
    <property type="nucleotide sequence ID" value="NZ_JBIAXI010000022.1"/>
</dbReference>
<sequence>MTNPAIAANGPRKSCPDKDGDKDGDKDVLDGAGIAAVSYLWTKNTYNKA</sequence>
<feature type="compositionally biased region" description="Basic and acidic residues" evidence="1">
    <location>
        <begin position="14"/>
        <end position="26"/>
    </location>
</feature>
<comment type="caution">
    <text evidence="2">The sequence shown here is derived from an EMBL/GenBank/DDBJ whole genome shotgun (WGS) entry which is preliminary data.</text>
</comment>
<protein>
    <submittedName>
        <fullName evidence="2">Uncharacterized protein</fullName>
    </submittedName>
</protein>
<dbReference type="EMBL" id="JBIAXI010000022">
    <property type="protein sequence ID" value="MFF4777169.1"/>
    <property type="molecule type" value="Genomic_DNA"/>
</dbReference>
<feature type="region of interest" description="Disordered" evidence="1">
    <location>
        <begin position="1"/>
        <end position="26"/>
    </location>
</feature>
<name>A0ABW6VCU3_MICFU</name>
<evidence type="ECO:0000313" key="3">
    <source>
        <dbReference type="Proteomes" id="UP001602119"/>
    </source>
</evidence>
<organism evidence="2 3">
    <name type="scientific">Microtetraspora fusca</name>
    <dbReference type="NCBI Taxonomy" id="1997"/>
    <lineage>
        <taxon>Bacteria</taxon>
        <taxon>Bacillati</taxon>
        <taxon>Actinomycetota</taxon>
        <taxon>Actinomycetes</taxon>
        <taxon>Streptosporangiales</taxon>
        <taxon>Streptosporangiaceae</taxon>
        <taxon>Microtetraspora</taxon>
    </lineage>
</organism>
<dbReference type="Proteomes" id="UP001602119">
    <property type="component" value="Unassembled WGS sequence"/>
</dbReference>
<evidence type="ECO:0000256" key="1">
    <source>
        <dbReference type="SAM" id="MobiDB-lite"/>
    </source>
</evidence>
<proteinExistence type="predicted"/>
<accession>A0ABW6VCU3</accession>
<evidence type="ECO:0000313" key="2">
    <source>
        <dbReference type="EMBL" id="MFF4777169.1"/>
    </source>
</evidence>
<reference evidence="2 3" key="1">
    <citation type="submission" date="2024-10" db="EMBL/GenBank/DDBJ databases">
        <title>The Natural Products Discovery Center: Release of the First 8490 Sequenced Strains for Exploring Actinobacteria Biosynthetic Diversity.</title>
        <authorList>
            <person name="Kalkreuter E."/>
            <person name="Kautsar S.A."/>
            <person name="Yang D."/>
            <person name="Bader C.D."/>
            <person name="Teijaro C.N."/>
            <person name="Fluegel L."/>
            <person name="Davis C.M."/>
            <person name="Simpson J.R."/>
            <person name="Lauterbach L."/>
            <person name="Steele A.D."/>
            <person name="Gui C."/>
            <person name="Meng S."/>
            <person name="Li G."/>
            <person name="Viehrig K."/>
            <person name="Ye F."/>
            <person name="Su P."/>
            <person name="Kiefer A.F."/>
            <person name="Nichols A."/>
            <person name="Cepeda A.J."/>
            <person name="Yan W."/>
            <person name="Fan B."/>
            <person name="Jiang Y."/>
            <person name="Adhikari A."/>
            <person name="Zheng C.-J."/>
            <person name="Schuster L."/>
            <person name="Cowan T.M."/>
            <person name="Smanski M.J."/>
            <person name="Chevrette M.G."/>
            <person name="De Carvalho L.P.S."/>
            <person name="Shen B."/>
        </authorList>
    </citation>
    <scope>NUCLEOTIDE SEQUENCE [LARGE SCALE GENOMIC DNA]</scope>
    <source>
        <strain evidence="2 3">NPDC001281</strain>
    </source>
</reference>